<keyword evidence="1" id="KW-0732">Signal</keyword>
<name>B3S8R0_TRIAD</name>
<keyword evidence="3" id="KW-1185">Reference proteome</keyword>
<dbReference type="RefSeq" id="XP_002116576.1">
    <property type="nucleotide sequence ID" value="XM_002116540.1"/>
</dbReference>
<proteinExistence type="predicted"/>
<feature type="chain" id="PRO_5002798564" evidence="1">
    <location>
        <begin position="20"/>
        <end position="103"/>
    </location>
</feature>
<evidence type="ECO:0000313" key="2">
    <source>
        <dbReference type="EMBL" id="EDV20932.1"/>
    </source>
</evidence>
<feature type="signal peptide" evidence="1">
    <location>
        <begin position="1"/>
        <end position="19"/>
    </location>
</feature>
<dbReference type="CTD" id="6757789"/>
<dbReference type="HOGENOM" id="CLU_2267140_0_0_1"/>
<dbReference type="Proteomes" id="UP000009022">
    <property type="component" value="Unassembled WGS sequence"/>
</dbReference>
<dbReference type="KEGG" id="tad:TRIADDRAFT_60631"/>
<dbReference type="GeneID" id="6757789"/>
<protein>
    <submittedName>
        <fullName evidence="2">Expressed protein</fullName>
    </submittedName>
</protein>
<reference evidence="2 3" key="1">
    <citation type="journal article" date="2008" name="Nature">
        <title>The Trichoplax genome and the nature of placozoans.</title>
        <authorList>
            <person name="Srivastava M."/>
            <person name="Begovic E."/>
            <person name="Chapman J."/>
            <person name="Putnam N.H."/>
            <person name="Hellsten U."/>
            <person name="Kawashima T."/>
            <person name="Kuo A."/>
            <person name="Mitros T."/>
            <person name="Salamov A."/>
            <person name="Carpenter M.L."/>
            <person name="Signorovitch A.Y."/>
            <person name="Moreno M.A."/>
            <person name="Kamm K."/>
            <person name="Grimwood J."/>
            <person name="Schmutz J."/>
            <person name="Shapiro H."/>
            <person name="Grigoriev I.V."/>
            <person name="Buss L.W."/>
            <person name="Schierwater B."/>
            <person name="Dellaporta S.L."/>
            <person name="Rokhsar D.S."/>
        </authorList>
    </citation>
    <scope>NUCLEOTIDE SEQUENCE [LARGE SCALE GENOMIC DNA]</scope>
    <source>
        <strain evidence="2 3">Grell-BS-1999</strain>
    </source>
</reference>
<organism evidence="2 3">
    <name type="scientific">Trichoplax adhaerens</name>
    <name type="common">Trichoplax reptans</name>
    <dbReference type="NCBI Taxonomy" id="10228"/>
    <lineage>
        <taxon>Eukaryota</taxon>
        <taxon>Metazoa</taxon>
        <taxon>Placozoa</taxon>
        <taxon>Uniplacotomia</taxon>
        <taxon>Trichoplacea</taxon>
        <taxon>Trichoplacidae</taxon>
        <taxon>Trichoplax</taxon>
    </lineage>
</organism>
<evidence type="ECO:0000256" key="1">
    <source>
        <dbReference type="SAM" id="SignalP"/>
    </source>
</evidence>
<dbReference type="AlphaFoldDB" id="B3S8R0"/>
<dbReference type="EMBL" id="DS985256">
    <property type="protein sequence ID" value="EDV20932.1"/>
    <property type="molecule type" value="Genomic_DNA"/>
</dbReference>
<evidence type="ECO:0000313" key="3">
    <source>
        <dbReference type="Proteomes" id="UP000009022"/>
    </source>
</evidence>
<dbReference type="InParanoid" id="B3S8R0"/>
<gene>
    <name evidence="2" type="ORF">TRIADDRAFT_60631</name>
</gene>
<sequence length="103" mass="12548">MNFKLVLIACLLFVATAYAAENDEIPEEIEKELADIEHPIEDREDEENEILAKEAELENLKEDEMKENAVKAAWWRRRRRRRRRIFLTRRSWWNQRVPGYYGR</sequence>
<accession>B3S8R0</accession>